<dbReference type="PANTHER" id="PTHR31313:SF81">
    <property type="entry name" value="TY1 ENHANCER ACTIVATOR"/>
    <property type="match status" value="1"/>
</dbReference>
<comment type="caution">
    <text evidence="10">The sequence shown here is derived from an EMBL/GenBank/DDBJ whole genome shotgun (WGS) entry which is preliminary data.</text>
</comment>
<keyword evidence="2" id="KW-0862">Zinc</keyword>
<evidence type="ECO:0000313" key="11">
    <source>
        <dbReference type="Proteomes" id="UP000807716"/>
    </source>
</evidence>
<evidence type="ECO:0000256" key="7">
    <source>
        <dbReference type="SAM" id="Coils"/>
    </source>
</evidence>
<accession>A0A9P6TXC8</accession>
<evidence type="ECO:0000256" key="5">
    <source>
        <dbReference type="ARBA" id="ARBA00023163"/>
    </source>
</evidence>
<keyword evidence="1" id="KW-0479">Metal-binding</keyword>
<evidence type="ECO:0000256" key="6">
    <source>
        <dbReference type="ARBA" id="ARBA00023242"/>
    </source>
</evidence>
<feature type="compositionally biased region" description="Low complexity" evidence="8">
    <location>
        <begin position="845"/>
        <end position="854"/>
    </location>
</feature>
<dbReference type="GO" id="GO:0006351">
    <property type="term" value="P:DNA-templated transcription"/>
    <property type="evidence" value="ECO:0007669"/>
    <property type="project" value="InterPro"/>
</dbReference>
<evidence type="ECO:0000259" key="9">
    <source>
        <dbReference type="SMART" id="SM00906"/>
    </source>
</evidence>
<dbReference type="EMBL" id="JAAAJB010000770">
    <property type="protein sequence ID" value="KAG0251282.1"/>
    <property type="molecule type" value="Genomic_DNA"/>
</dbReference>
<keyword evidence="5" id="KW-0804">Transcription</keyword>
<keyword evidence="3" id="KW-0805">Transcription regulation</keyword>
<dbReference type="OrthoDB" id="4161332at2759"/>
<protein>
    <submittedName>
        <fullName evidence="10">Transcriptional activator of fatty acid utilization</fullName>
    </submittedName>
</protein>
<evidence type="ECO:0000256" key="3">
    <source>
        <dbReference type="ARBA" id="ARBA00023015"/>
    </source>
</evidence>
<feature type="coiled-coil region" evidence="7">
    <location>
        <begin position="975"/>
        <end position="1006"/>
    </location>
</feature>
<name>A0A9P6TXC8_9FUNG</name>
<feature type="compositionally biased region" description="Low complexity" evidence="8">
    <location>
        <begin position="709"/>
        <end position="723"/>
    </location>
</feature>
<proteinExistence type="predicted"/>
<dbReference type="GO" id="GO:0008270">
    <property type="term" value="F:zinc ion binding"/>
    <property type="evidence" value="ECO:0007669"/>
    <property type="project" value="InterPro"/>
</dbReference>
<dbReference type="Proteomes" id="UP000807716">
    <property type="component" value="Unassembled WGS sequence"/>
</dbReference>
<evidence type="ECO:0000256" key="8">
    <source>
        <dbReference type="SAM" id="MobiDB-lite"/>
    </source>
</evidence>
<evidence type="ECO:0000313" key="10">
    <source>
        <dbReference type="EMBL" id="KAG0251282.1"/>
    </source>
</evidence>
<organism evidence="10 11">
    <name type="scientific">Actinomortierella ambigua</name>
    <dbReference type="NCBI Taxonomy" id="1343610"/>
    <lineage>
        <taxon>Eukaryota</taxon>
        <taxon>Fungi</taxon>
        <taxon>Fungi incertae sedis</taxon>
        <taxon>Mucoromycota</taxon>
        <taxon>Mortierellomycotina</taxon>
        <taxon>Mortierellomycetes</taxon>
        <taxon>Mortierellales</taxon>
        <taxon>Mortierellaceae</taxon>
        <taxon>Actinomortierella</taxon>
    </lineage>
</organism>
<feature type="compositionally biased region" description="Low complexity" evidence="8">
    <location>
        <begin position="98"/>
        <end position="111"/>
    </location>
</feature>
<keyword evidence="11" id="KW-1185">Reference proteome</keyword>
<reference evidence="10" key="1">
    <citation type="journal article" date="2020" name="Fungal Divers.">
        <title>Resolving the Mortierellaceae phylogeny through synthesis of multi-gene phylogenetics and phylogenomics.</title>
        <authorList>
            <person name="Vandepol N."/>
            <person name="Liber J."/>
            <person name="Desiro A."/>
            <person name="Na H."/>
            <person name="Kennedy M."/>
            <person name="Barry K."/>
            <person name="Grigoriev I.V."/>
            <person name="Miller A.N."/>
            <person name="O'Donnell K."/>
            <person name="Stajich J.E."/>
            <person name="Bonito G."/>
        </authorList>
    </citation>
    <scope>NUCLEOTIDE SEQUENCE</scope>
    <source>
        <strain evidence="10">BC1065</strain>
    </source>
</reference>
<keyword evidence="7" id="KW-0175">Coiled coil</keyword>
<dbReference type="CDD" id="cd12148">
    <property type="entry name" value="fungal_TF_MHR"/>
    <property type="match status" value="1"/>
</dbReference>
<dbReference type="InterPro" id="IPR051615">
    <property type="entry name" value="Transcr_Regulatory_Elem"/>
</dbReference>
<evidence type="ECO:0000256" key="1">
    <source>
        <dbReference type="ARBA" id="ARBA00022723"/>
    </source>
</evidence>
<dbReference type="InterPro" id="IPR007219">
    <property type="entry name" value="XnlR_reg_dom"/>
</dbReference>
<gene>
    <name evidence="10" type="primary">CTF1</name>
    <name evidence="10" type="ORF">DFQ27_008892</name>
</gene>
<feature type="domain" description="Xylanolytic transcriptional activator regulatory" evidence="9">
    <location>
        <begin position="350"/>
        <end position="423"/>
    </location>
</feature>
<evidence type="ECO:0000256" key="4">
    <source>
        <dbReference type="ARBA" id="ARBA00023125"/>
    </source>
</evidence>
<feature type="region of interest" description="Disordered" evidence="8">
    <location>
        <begin position="96"/>
        <end position="129"/>
    </location>
</feature>
<feature type="compositionally biased region" description="Basic residues" evidence="8">
    <location>
        <begin position="761"/>
        <end position="771"/>
    </location>
</feature>
<feature type="region of interest" description="Disordered" evidence="8">
    <location>
        <begin position="840"/>
        <end position="921"/>
    </location>
</feature>
<feature type="compositionally biased region" description="Low complexity" evidence="8">
    <location>
        <begin position="772"/>
        <end position="784"/>
    </location>
</feature>
<feature type="region of interest" description="Disordered" evidence="8">
    <location>
        <begin position="704"/>
        <end position="799"/>
    </location>
</feature>
<feature type="compositionally biased region" description="Low complexity" evidence="8">
    <location>
        <begin position="731"/>
        <end position="741"/>
    </location>
</feature>
<dbReference type="PANTHER" id="PTHR31313">
    <property type="entry name" value="TY1 ENHANCER ACTIVATOR"/>
    <property type="match status" value="1"/>
</dbReference>
<keyword evidence="6" id="KW-0539">Nucleus</keyword>
<sequence length="1285" mass="142478">MATVVKPKKKRAAVVLGCDQCRRRKSPASKRKRPHPHPEVEVLEARLETIESTYSERLNQMESLLSKVMPSGDGADTKAKGKELKPATILTHLQSPLQQHGHQQGTSSSSGVTMDGHADDGWSDINTPQEKPKHYLEWEHTPALTARLLQSPTSSIAPSITSTLDPHLDGSDGEEEEELEGLAETMDKLRLFDASVYFGKGSMLFTSTDQNHFWDEEISFDVHDVHDIEIPPEALNLPPIEVIDQLFDIYYSHYYPFLPMIQKTILLQALEDRFQAQSIFLLNSVFMAAALTGDCLHPSCFTVPEDPKTLATPFFERARMVLDYCIGIPRLSTVQGLIMLSRYPRISGLGHSYMQQAILMATDLGLHRKCDRWIPDKEIQESRKQVFWCVYGADSSIASVTGRRPIIDDNEIDVPMLLPKEGESENESTCLLFLIHTCKLWRIYRNIKRYVFNATEVQEMVPGSLPKNYEQQLIQWQLQLPAALRFRFDIKHNDEKIMLNARAGINQMMYESALILLHKPYLKTDNPKRSPYRSQDICVKAANKITDIAKVMAQTYYKAFELTSVGENSMLIAMRIHVMYMKSPDAKIQEQSQAGFDYILRFFREFYSSPRTSCDEDTINCVLSFFDEFMHTVKGLSQSTVHVCAGAIKNLALAKRSRMRCRTAGGGNGAGVGACNDGHSMSSKGHHPPKNIARLVKIGREERAKVRASSLTSNPSSSSSTGTFAAGVPQTSTSSTSMSRESSSHLRKRHSQLAHEGPSRHSGHQHHHSHRQGSIASSSSGMSGHHQENGGNGSERVYYNPGKLQKISQFVGPFGGAQVMESLKQFQTTNAILTQQAMSFEPRPSATASTTTLLGSMYNPNATPIPSSSSSSSPALGQLSPQAMAQQQQAPSIFMSPKMPNLRQQPSALPPQATPLQVSSTQQAQLQQQQQSIASLQQQLFHQQQLLQQQHQQQQQQPSLSQQSLQQQLFQRQLLLQQQQQLLQQQQQHQAQQQQQQQQQQQAQQQSQSSQFLQQTVATPQLQHLSPQNQLQHQLLLQHQQTIAQQQQQQTQQDQGQQPLQMLSPQQQLMNQLSQPLTLEDSFQTNFWGDASSGSGVIGGGGVMSGFMTDHQGLSREIIDLSQDQKFAAMTTATTTAGTGSQTGVSTTGTSTVAAGTQTTGTSTTTSSGTGVTSGTTTAMSSHADSLFNSSLYVPNDGFVDTSQSGFFLPLKLEPTDTLDVLSEADQVQALLDQTLVASKNSGTPSQQQQQQQARRAPQTLIPNHNLELSGVQEDFHSSNWNAMV</sequence>
<feature type="region of interest" description="Disordered" evidence="8">
    <location>
        <begin position="1135"/>
        <end position="1177"/>
    </location>
</feature>
<keyword evidence="4" id="KW-0238">DNA-binding</keyword>
<evidence type="ECO:0000256" key="2">
    <source>
        <dbReference type="ARBA" id="ARBA00022833"/>
    </source>
</evidence>
<dbReference type="GO" id="GO:0003677">
    <property type="term" value="F:DNA binding"/>
    <property type="evidence" value="ECO:0007669"/>
    <property type="project" value="UniProtKB-KW"/>
</dbReference>
<dbReference type="Pfam" id="PF04082">
    <property type="entry name" value="Fungal_trans"/>
    <property type="match status" value="1"/>
</dbReference>
<dbReference type="SMART" id="SM00906">
    <property type="entry name" value="Fungal_trans"/>
    <property type="match status" value="1"/>
</dbReference>
<feature type="region of interest" description="Disordered" evidence="8">
    <location>
        <begin position="156"/>
        <end position="176"/>
    </location>
</feature>